<dbReference type="Gene3D" id="1.10.1040.10">
    <property type="entry name" value="N-(1-d-carboxylethyl)-l-norvaline Dehydrogenase, domain 2"/>
    <property type="match status" value="1"/>
</dbReference>
<keyword evidence="3" id="KW-0520">NAD</keyword>
<dbReference type="RefSeq" id="WP_231487234.1">
    <property type="nucleotide sequence ID" value="NZ_BAAAZO010000003.1"/>
</dbReference>
<dbReference type="InterPro" id="IPR036291">
    <property type="entry name" value="NAD(P)-bd_dom_sf"/>
</dbReference>
<dbReference type="InterPro" id="IPR051265">
    <property type="entry name" value="HIBADH-related_NP60_sf"/>
</dbReference>
<dbReference type="PANTHER" id="PTHR43580">
    <property type="entry name" value="OXIDOREDUCTASE GLYR1-RELATED"/>
    <property type="match status" value="1"/>
</dbReference>
<evidence type="ECO:0000259" key="5">
    <source>
        <dbReference type="Pfam" id="PF14833"/>
    </source>
</evidence>
<feature type="domain" description="6-phosphogluconate dehydrogenase NADP-binding" evidence="4">
    <location>
        <begin position="14"/>
        <end position="169"/>
    </location>
</feature>
<dbReference type="InterPro" id="IPR015815">
    <property type="entry name" value="HIBADH-related"/>
</dbReference>
<comment type="caution">
    <text evidence="6">The sequence shown here is derived from an EMBL/GenBank/DDBJ whole genome shotgun (WGS) entry which is preliminary data.</text>
</comment>
<dbReference type="SUPFAM" id="SSF48179">
    <property type="entry name" value="6-phosphogluconate dehydrogenase C-terminal domain-like"/>
    <property type="match status" value="1"/>
</dbReference>
<protein>
    <submittedName>
        <fullName evidence="6">NAD(P)-dependent oxidoreductase</fullName>
    </submittedName>
</protein>
<dbReference type="InterPro" id="IPR006115">
    <property type="entry name" value="6PGDH_NADP-bd"/>
</dbReference>
<proteinExistence type="inferred from homology"/>
<dbReference type="Proteomes" id="UP001501074">
    <property type="component" value="Unassembled WGS sequence"/>
</dbReference>
<accession>A0ABP6ZAJ7</accession>
<name>A0ABP6ZAJ7_9ACTN</name>
<sequence>MTNSPGPTPTPPVVALLGTGIMGLAMGRNIARAGLTLRAWNRTPDKARPLTEDGALAAGSAAEAVTGADIVVTMLFDADSVAAAIEQAAPGLAEGTLWLQTSTVGVEGNDRLAALAAQHGLVYVDAPVLGTKGPAEQGTLTVLASGPESVKDAVAPVLEAIGARTLWVGEVGAGTRLKLVANGWVATVTVGVAQSLKMAEAFGLDPALFLESVKGGAVDAPYVQIKGQAMLDGAFDPSFALSGALKDAGLIEEGARAAGADPAFVAIAREHFARAEQDGHGDKDMGAVYLSY</sequence>
<comment type="similarity">
    <text evidence="1">Belongs to the HIBADH-related family.</text>
</comment>
<organism evidence="6 7">
    <name type="scientific">Kineosporia mesophila</name>
    <dbReference type="NCBI Taxonomy" id="566012"/>
    <lineage>
        <taxon>Bacteria</taxon>
        <taxon>Bacillati</taxon>
        <taxon>Actinomycetota</taxon>
        <taxon>Actinomycetes</taxon>
        <taxon>Kineosporiales</taxon>
        <taxon>Kineosporiaceae</taxon>
        <taxon>Kineosporia</taxon>
    </lineage>
</organism>
<dbReference type="InterPro" id="IPR029154">
    <property type="entry name" value="HIBADH-like_NADP-bd"/>
</dbReference>
<evidence type="ECO:0000313" key="7">
    <source>
        <dbReference type="Proteomes" id="UP001501074"/>
    </source>
</evidence>
<dbReference type="PANTHER" id="PTHR43580:SF2">
    <property type="entry name" value="CYTOKINE-LIKE NUCLEAR FACTOR N-PAC"/>
    <property type="match status" value="1"/>
</dbReference>
<dbReference type="Gene3D" id="3.40.50.720">
    <property type="entry name" value="NAD(P)-binding Rossmann-like Domain"/>
    <property type="match status" value="1"/>
</dbReference>
<dbReference type="EMBL" id="BAAAZO010000003">
    <property type="protein sequence ID" value="GAA3603411.1"/>
    <property type="molecule type" value="Genomic_DNA"/>
</dbReference>
<dbReference type="PIRSF" id="PIRSF000103">
    <property type="entry name" value="HIBADH"/>
    <property type="match status" value="1"/>
</dbReference>
<reference evidence="7" key="1">
    <citation type="journal article" date="2019" name="Int. J. Syst. Evol. Microbiol.">
        <title>The Global Catalogue of Microorganisms (GCM) 10K type strain sequencing project: providing services to taxonomists for standard genome sequencing and annotation.</title>
        <authorList>
            <consortium name="The Broad Institute Genomics Platform"/>
            <consortium name="The Broad Institute Genome Sequencing Center for Infectious Disease"/>
            <person name="Wu L."/>
            <person name="Ma J."/>
        </authorList>
    </citation>
    <scope>NUCLEOTIDE SEQUENCE [LARGE SCALE GENOMIC DNA]</scope>
    <source>
        <strain evidence="7">JCM 16902</strain>
    </source>
</reference>
<evidence type="ECO:0000256" key="1">
    <source>
        <dbReference type="ARBA" id="ARBA00009080"/>
    </source>
</evidence>
<evidence type="ECO:0000256" key="3">
    <source>
        <dbReference type="ARBA" id="ARBA00023027"/>
    </source>
</evidence>
<keyword evidence="2" id="KW-0560">Oxidoreductase</keyword>
<dbReference type="Pfam" id="PF03446">
    <property type="entry name" value="NAD_binding_2"/>
    <property type="match status" value="1"/>
</dbReference>
<evidence type="ECO:0000313" key="6">
    <source>
        <dbReference type="EMBL" id="GAA3603411.1"/>
    </source>
</evidence>
<evidence type="ECO:0000256" key="2">
    <source>
        <dbReference type="ARBA" id="ARBA00023002"/>
    </source>
</evidence>
<keyword evidence="7" id="KW-1185">Reference proteome</keyword>
<dbReference type="Pfam" id="PF14833">
    <property type="entry name" value="NAD_binding_11"/>
    <property type="match status" value="1"/>
</dbReference>
<dbReference type="InterPro" id="IPR008927">
    <property type="entry name" value="6-PGluconate_DH-like_C_sf"/>
</dbReference>
<gene>
    <name evidence="6" type="ORF">GCM10022223_18830</name>
</gene>
<dbReference type="InterPro" id="IPR013328">
    <property type="entry name" value="6PGD_dom2"/>
</dbReference>
<dbReference type="SUPFAM" id="SSF51735">
    <property type="entry name" value="NAD(P)-binding Rossmann-fold domains"/>
    <property type="match status" value="1"/>
</dbReference>
<evidence type="ECO:0000259" key="4">
    <source>
        <dbReference type="Pfam" id="PF03446"/>
    </source>
</evidence>
<feature type="domain" description="3-hydroxyisobutyrate dehydrogenase-like NAD-binding" evidence="5">
    <location>
        <begin position="172"/>
        <end position="289"/>
    </location>
</feature>